<dbReference type="InterPro" id="IPR037198">
    <property type="entry name" value="MutL_C_sf"/>
</dbReference>
<evidence type="ECO:0000313" key="7">
    <source>
        <dbReference type="EMBL" id="MBN4067102.1"/>
    </source>
</evidence>
<keyword evidence="8" id="KW-1185">Reference proteome</keyword>
<name>A0ABS3AVV5_9BACT</name>
<dbReference type="Proteomes" id="UP000722121">
    <property type="component" value="Unassembled WGS sequence"/>
</dbReference>
<evidence type="ECO:0000256" key="2">
    <source>
        <dbReference type="ARBA" id="ARBA00021975"/>
    </source>
</evidence>
<keyword evidence="4" id="KW-0234">DNA repair</keyword>
<dbReference type="SUPFAM" id="SSF118116">
    <property type="entry name" value="DNA mismatch repair protein MutL"/>
    <property type="match status" value="1"/>
</dbReference>
<comment type="caution">
    <text evidence="7">The sequence shown here is derived from an EMBL/GenBank/DDBJ whole genome shotgun (WGS) entry which is preliminary data.</text>
</comment>
<dbReference type="PANTHER" id="PTHR10073:SF12">
    <property type="entry name" value="DNA MISMATCH REPAIR PROTEIN MLH1"/>
    <property type="match status" value="1"/>
</dbReference>
<keyword evidence="7" id="KW-0255">Endonuclease</keyword>
<evidence type="ECO:0000256" key="1">
    <source>
        <dbReference type="ARBA" id="ARBA00006082"/>
    </source>
</evidence>
<dbReference type="InterPro" id="IPR014721">
    <property type="entry name" value="Ribsml_uS5_D2-typ_fold_subgr"/>
</dbReference>
<dbReference type="SUPFAM" id="SSF54211">
    <property type="entry name" value="Ribosomal protein S5 domain 2-like"/>
    <property type="match status" value="1"/>
</dbReference>
<dbReference type="EMBL" id="JAFITR010000065">
    <property type="protein sequence ID" value="MBN4067102.1"/>
    <property type="molecule type" value="Genomic_DNA"/>
</dbReference>
<dbReference type="NCBIfam" id="TIGR00585">
    <property type="entry name" value="mutl"/>
    <property type="match status" value="1"/>
</dbReference>
<reference evidence="7 8" key="1">
    <citation type="submission" date="2021-02" db="EMBL/GenBank/DDBJ databases">
        <title>Activity-based single-cell genomes from oceanic crustal fluid captures similar information to metagenomic and metatranscriptomic surveys with orders of magnitude less sampling.</title>
        <authorList>
            <person name="D'Angelo T.S."/>
            <person name="Orcutt B.N."/>
        </authorList>
    </citation>
    <scope>NUCLEOTIDE SEQUENCE [LARGE SCALE GENOMIC DNA]</scope>
    <source>
        <strain evidence="7">AH-315-G07</strain>
    </source>
</reference>
<keyword evidence="3" id="KW-0227">DNA damage</keyword>
<dbReference type="PANTHER" id="PTHR10073">
    <property type="entry name" value="DNA MISMATCH REPAIR PROTEIN MLH, PMS, MUTL"/>
    <property type="match status" value="1"/>
</dbReference>
<dbReference type="InterPro" id="IPR042120">
    <property type="entry name" value="MutL_C_dimsub"/>
</dbReference>
<evidence type="ECO:0000313" key="8">
    <source>
        <dbReference type="Proteomes" id="UP000722121"/>
    </source>
</evidence>
<evidence type="ECO:0000256" key="3">
    <source>
        <dbReference type="ARBA" id="ARBA00022763"/>
    </source>
</evidence>
<keyword evidence="7" id="KW-0540">Nuclease</keyword>
<dbReference type="CDD" id="cd00782">
    <property type="entry name" value="MutL_Trans"/>
    <property type="match status" value="1"/>
</dbReference>
<comment type="similarity">
    <text evidence="1">Belongs to the DNA mismatch repair MutL/HexB family.</text>
</comment>
<accession>A0ABS3AVV5</accession>
<dbReference type="Gene3D" id="3.30.230.10">
    <property type="match status" value="1"/>
</dbReference>
<feature type="domain" description="MutL C-terminal dimerisation" evidence="5">
    <location>
        <begin position="403"/>
        <end position="559"/>
    </location>
</feature>
<evidence type="ECO:0000259" key="6">
    <source>
        <dbReference type="SMART" id="SM01340"/>
    </source>
</evidence>
<dbReference type="Pfam" id="PF13589">
    <property type="entry name" value="HATPase_c_3"/>
    <property type="match status" value="1"/>
</dbReference>
<evidence type="ECO:0000259" key="5">
    <source>
        <dbReference type="SMART" id="SM00853"/>
    </source>
</evidence>
<dbReference type="Gene3D" id="3.30.1370.100">
    <property type="entry name" value="MutL, C-terminal domain, regulatory subdomain"/>
    <property type="match status" value="1"/>
</dbReference>
<keyword evidence="7" id="KW-0378">Hydrolase</keyword>
<dbReference type="InterPro" id="IPR014790">
    <property type="entry name" value="MutL_C"/>
</dbReference>
<dbReference type="Gene3D" id="3.30.565.10">
    <property type="entry name" value="Histidine kinase-like ATPase, C-terminal domain"/>
    <property type="match status" value="1"/>
</dbReference>
<dbReference type="Pfam" id="PF01119">
    <property type="entry name" value="DNA_mis_repair"/>
    <property type="match status" value="1"/>
</dbReference>
<feature type="domain" description="DNA mismatch repair protein S5" evidence="6">
    <location>
        <begin position="213"/>
        <end position="331"/>
    </location>
</feature>
<dbReference type="InterPro" id="IPR020667">
    <property type="entry name" value="DNA_mismatch_repair_MutL"/>
</dbReference>
<feature type="non-terminal residue" evidence="7">
    <location>
        <position position="1"/>
    </location>
</feature>
<organism evidence="7 8">
    <name type="scientific">Simkania negevensis</name>
    <dbReference type="NCBI Taxonomy" id="83561"/>
    <lineage>
        <taxon>Bacteria</taxon>
        <taxon>Pseudomonadati</taxon>
        <taxon>Chlamydiota</taxon>
        <taxon>Chlamydiia</taxon>
        <taxon>Parachlamydiales</taxon>
        <taxon>Simkaniaceae</taxon>
        <taxon>Simkania</taxon>
    </lineage>
</organism>
<dbReference type="HAMAP" id="MF_00149">
    <property type="entry name" value="DNA_mis_repair"/>
    <property type="match status" value="1"/>
</dbReference>
<proteinExistence type="inferred from homology"/>
<dbReference type="CDD" id="cd16926">
    <property type="entry name" value="HATPase_MutL-MLH-PMS-like"/>
    <property type="match status" value="1"/>
</dbReference>
<dbReference type="InterPro" id="IPR020568">
    <property type="entry name" value="Ribosomal_Su5_D2-typ_SF"/>
</dbReference>
<dbReference type="InterPro" id="IPR042121">
    <property type="entry name" value="MutL_C_regsub"/>
</dbReference>
<dbReference type="SMART" id="SM00853">
    <property type="entry name" value="MutL_C"/>
    <property type="match status" value="1"/>
</dbReference>
<dbReference type="InterPro" id="IPR013507">
    <property type="entry name" value="DNA_mismatch_S5_2-like"/>
</dbReference>
<dbReference type="SUPFAM" id="SSF55874">
    <property type="entry name" value="ATPase domain of HSP90 chaperone/DNA topoisomerase II/histidine kinase"/>
    <property type="match status" value="1"/>
</dbReference>
<evidence type="ECO:0000256" key="4">
    <source>
        <dbReference type="ARBA" id="ARBA00023204"/>
    </source>
</evidence>
<dbReference type="Gene3D" id="3.30.1540.20">
    <property type="entry name" value="MutL, C-terminal domain, dimerisation subdomain"/>
    <property type="match status" value="1"/>
</dbReference>
<protein>
    <recommendedName>
        <fullName evidence="2">DNA mismatch repair protein MutL</fullName>
    </recommendedName>
</protein>
<dbReference type="Pfam" id="PF08676">
    <property type="entry name" value="MutL_C"/>
    <property type="match status" value="1"/>
</dbReference>
<sequence length="602" mass="64910">MASKIRILDERAINQIAAGEVIENPSSVVKELMENALDASAGEIFIEIKAGGRQLVRVADDGIGMNGDDALLCLERHATSKIRALSDLDSVLTMGFRGEAVPSIASVSKFTLTTSTEGREGTLISVEGGNLMGCSVCARARGTTVEVKSLFYNTPVRRKFQRSLRYDSGEIVKVVSLLALAHPNVKFCLVIDDKEFFSTPAYGEGADALRLRIGDVLGKSFLKRAHLVESSEGAFGLNGFVLDPTETRPNRTGQHLFINKRAVRSPFISKAVADAYATRLEPRRFPFFVLYLTLGEGAVDVNVHPQKREVRLHGEGALARFLMGAVDSALCNTTTPAATNASLPSPAAPAPTAAFTDDAFPTPKWGLDATVPGIEEEVVSTPTTAPTLFSITSSDLPLWKLRVQATLADYFICKGEGLLDGLPGYDPEEESIVLVDQRACQMRVLYNTLIDTTSGKGVAIQQLLFPITLELSKAEAQVVEGLQEELQAIGLSVRSLGGSSFIVDGIPATFDIGDITDFVVEVVEDLHKGRDPRKFGQEERVQRLAVVAVRAYVRRKKRFDLQQAQGLVDRLARGPSPFISPLGAPTMVCVGSTALAKLFGSG</sequence>
<gene>
    <name evidence="7" type="primary">mutL</name>
    <name evidence="7" type="ORF">JYU14_03360</name>
</gene>
<dbReference type="InterPro" id="IPR002099">
    <property type="entry name" value="MutL/Mlh/PMS"/>
</dbReference>
<dbReference type="GO" id="GO:0004519">
    <property type="term" value="F:endonuclease activity"/>
    <property type="evidence" value="ECO:0007669"/>
    <property type="project" value="UniProtKB-KW"/>
</dbReference>
<dbReference type="SMART" id="SM01340">
    <property type="entry name" value="DNA_mis_repair"/>
    <property type="match status" value="1"/>
</dbReference>
<dbReference type="InterPro" id="IPR038973">
    <property type="entry name" value="MutL/Mlh/Pms-like"/>
</dbReference>
<dbReference type="InterPro" id="IPR036890">
    <property type="entry name" value="HATPase_C_sf"/>
</dbReference>